<dbReference type="Gene3D" id="2.10.22.10">
    <property type="entry name" value="Antistasin, domain 1"/>
    <property type="match status" value="4"/>
</dbReference>
<dbReference type="SUPFAM" id="SSF57262">
    <property type="entry name" value="Leech antihemostatic proteins"/>
    <property type="match status" value="3"/>
</dbReference>
<dbReference type="AlphaFoldDB" id="A0A820LT75"/>
<dbReference type="Proteomes" id="UP000663868">
    <property type="component" value="Unassembled WGS sequence"/>
</dbReference>
<organism evidence="4 5">
    <name type="scientific">Adineta steineri</name>
    <dbReference type="NCBI Taxonomy" id="433720"/>
    <lineage>
        <taxon>Eukaryota</taxon>
        <taxon>Metazoa</taxon>
        <taxon>Spiralia</taxon>
        <taxon>Gnathifera</taxon>
        <taxon>Rotifera</taxon>
        <taxon>Eurotatoria</taxon>
        <taxon>Bdelloidea</taxon>
        <taxon>Adinetida</taxon>
        <taxon>Adinetidae</taxon>
        <taxon>Adineta</taxon>
    </lineage>
</organism>
<dbReference type="InterPro" id="IPR011061">
    <property type="entry name" value="Hirudin/antistatin"/>
</dbReference>
<evidence type="ECO:0000256" key="1">
    <source>
        <dbReference type="ARBA" id="ARBA00022690"/>
    </source>
</evidence>
<evidence type="ECO:0000256" key="2">
    <source>
        <dbReference type="ARBA" id="ARBA00022900"/>
    </source>
</evidence>
<dbReference type="EMBL" id="CAJOBB010019848">
    <property type="protein sequence ID" value="CAF4362382.1"/>
    <property type="molecule type" value="Genomic_DNA"/>
</dbReference>
<name>A0A820LT75_9BILA</name>
<evidence type="ECO:0000313" key="5">
    <source>
        <dbReference type="Proteomes" id="UP000663868"/>
    </source>
</evidence>
<dbReference type="Pfam" id="PF02822">
    <property type="entry name" value="Antistasin"/>
    <property type="match status" value="4"/>
</dbReference>
<gene>
    <name evidence="4" type="ORF">KXQ929_LOCUS48891</name>
</gene>
<evidence type="ECO:0000259" key="3">
    <source>
        <dbReference type="PROSITE" id="PS51252"/>
    </source>
</evidence>
<comment type="caution">
    <text evidence="4">The sequence shown here is derived from an EMBL/GenBank/DDBJ whole genome shotgun (WGS) entry which is preliminary data.</text>
</comment>
<evidence type="ECO:0000313" key="4">
    <source>
        <dbReference type="EMBL" id="CAF4362382.1"/>
    </source>
</evidence>
<sequence>MDYTLKSILLIQIFAQIYGYSQPVFVPTFNIECNNDLANTCNLQCPNGNYLLDEKGCPTCACVSTEEKQVPICPQIKCRANCGDAGYQVDENGCQTCKCVSKENIQCSRLMCRMYCKNGFKRDENGCEYCACNESPVQCSPVNCERSCPNGYRKDYSGCQTCDCECPALVCPTSTNQC</sequence>
<keyword evidence="2" id="KW-0722">Serine protease inhibitor</keyword>
<protein>
    <recommendedName>
        <fullName evidence="3">Antistasin-like domain-containing protein</fullName>
    </recommendedName>
</protein>
<reference evidence="4" key="1">
    <citation type="submission" date="2021-02" db="EMBL/GenBank/DDBJ databases">
        <authorList>
            <person name="Nowell W R."/>
        </authorList>
    </citation>
    <scope>NUCLEOTIDE SEQUENCE</scope>
</reference>
<dbReference type="InterPro" id="IPR004094">
    <property type="entry name" value="Antistasin-like"/>
</dbReference>
<feature type="domain" description="Antistasin-like" evidence="3">
    <location>
        <begin position="107"/>
        <end position="132"/>
    </location>
</feature>
<keyword evidence="1" id="KW-0646">Protease inhibitor</keyword>
<feature type="domain" description="Antistasin-like" evidence="3">
    <location>
        <begin position="73"/>
        <end position="99"/>
    </location>
</feature>
<feature type="domain" description="Antistasin-like" evidence="3">
    <location>
        <begin position="139"/>
        <end position="164"/>
    </location>
</feature>
<dbReference type="PROSITE" id="PS51252">
    <property type="entry name" value="ANTISTASIN"/>
    <property type="match status" value="3"/>
</dbReference>
<proteinExistence type="predicted"/>
<accession>A0A820LT75</accession>
<feature type="non-terminal residue" evidence="4">
    <location>
        <position position="1"/>
    </location>
</feature>
<dbReference type="GO" id="GO:0004867">
    <property type="term" value="F:serine-type endopeptidase inhibitor activity"/>
    <property type="evidence" value="ECO:0007669"/>
    <property type="project" value="UniProtKB-KW"/>
</dbReference>